<sequence length="95" mass="10813">VFVDIMDEWIECKTIDLSSEAISVEIVYPLIPGSLVALDIHQSKGMKKYEILTEILRMDTLETDPVTHRSVMKYNEPSEGFLRDAKSLIQSKSPE</sequence>
<evidence type="ECO:0008006" key="2">
    <source>
        <dbReference type="Google" id="ProtNLM"/>
    </source>
</evidence>
<gene>
    <name evidence="1" type="ORF">METZ01_LOCUS429299</name>
</gene>
<feature type="non-terminal residue" evidence="1">
    <location>
        <position position="1"/>
    </location>
</feature>
<dbReference type="EMBL" id="UINC01171730">
    <property type="protein sequence ID" value="SVD76445.1"/>
    <property type="molecule type" value="Genomic_DNA"/>
</dbReference>
<name>A0A382Y0P4_9ZZZZ</name>
<proteinExistence type="predicted"/>
<accession>A0A382Y0P4</accession>
<reference evidence="1" key="1">
    <citation type="submission" date="2018-05" db="EMBL/GenBank/DDBJ databases">
        <authorList>
            <person name="Lanie J.A."/>
            <person name="Ng W.-L."/>
            <person name="Kazmierczak K.M."/>
            <person name="Andrzejewski T.M."/>
            <person name="Davidsen T.M."/>
            <person name="Wayne K.J."/>
            <person name="Tettelin H."/>
            <person name="Glass J.I."/>
            <person name="Rusch D."/>
            <person name="Podicherti R."/>
            <person name="Tsui H.-C.T."/>
            <person name="Winkler M.E."/>
        </authorList>
    </citation>
    <scope>NUCLEOTIDE SEQUENCE</scope>
</reference>
<organism evidence="1">
    <name type="scientific">marine metagenome</name>
    <dbReference type="NCBI Taxonomy" id="408172"/>
    <lineage>
        <taxon>unclassified sequences</taxon>
        <taxon>metagenomes</taxon>
        <taxon>ecological metagenomes</taxon>
    </lineage>
</organism>
<dbReference type="AlphaFoldDB" id="A0A382Y0P4"/>
<protein>
    <recommendedName>
        <fullName evidence="2">PilZ domain-containing protein</fullName>
    </recommendedName>
</protein>
<evidence type="ECO:0000313" key="1">
    <source>
        <dbReference type="EMBL" id="SVD76445.1"/>
    </source>
</evidence>